<dbReference type="GO" id="GO:0005789">
    <property type="term" value="C:endoplasmic reticulum membrane"/>
    <property type="evidence" value="ECO:0007669"/>
    <property type="project" value="InterPro"/>
</dbReference>
<feature type="region of interest" description="Disordered" evidence="2">
    <location>
        <begin position="48"/>
        <end position="69"/>
    </location>
</feature>
<dbReference type="GO" id="GO:0090158">
    <property type="term" value="P:endoplasmic reticulum membrane organization"/>
    <property type="evidence" value="ECO:0007669"/>
    <property type="project" value="TreeGrafter"/>
</dbReference>
<dbReference type="Proteomes" id="UP000886520">
    <property type="component" value="Chromosome 16"/>
</dbReference>
<dbReference type="InterPro" id="IPR016763">
    <property type="entry name" value="VAP"/>
</dbReference>
<evidence type="ECO:0000313" key="4">
    <source>
        <dbReference type="EMBL" id="KAI5068226.1"/>
    </source>
</evidence>
<dbReference type="Gene3D" id="2.60.40.10">
    <property type="entry name" value="Immunoglobulins"/>
    <property type="match status" value="1"/>
</dbReference>
<dbReference type="Pfam" id="PF00635">
    <property type="entry name" value="Motile_Sperm"/>
    <property type="match status" value="1"/>
</dbReference>
<feature type="compositionally biased region" description="Basic and acidic residues" evidence="2">
    <location>
        <begin position="232"/>
        <end position="242"/>
    </location>
</feature>
<protein>
    <recommendedName>
        <fullName evidence="3">MSP domain-containing protein</fullName>
    </recommendedName>
</protein>
<evidence type="ECO:0000256" key="1">
    <source>
        <dbReference type="ARBA" id="ARBA00008932"/>
    </source>
</evidence>
<dbReference type="PANTHER" id="PTHR10809:SF58">
    <property type="entry name" value="VESICLE-ASSOCIATED PROTEIN 4-2"/>
    <property type="match status" value="1"/>
</dbReference>
<accession>A0A9D4UHX7</accession>
<dbReference type="AlphaFoldDB" id="A0A9D4UHX7"/>
<dbReference type="EMBL" id="JABFUD020000016">
    <property type="protein sequence ID" value="KAI5068226.1"/>
    <property type="molecule type" value="Genomic_DNA"/>
</dbReference>
<dbReference type="SUPFAM" id="SSF49354">
    <property type="entry name" value="PapD-like"/>
    <property type="match status" value="1"/>
</dbReference>
<comment type="caution">
    <text evidence="4">The sequence shown here is derived from an EMBL/GenBank/DDBJ whole genome shotgun (WGS) entry which is preliminary data.</text>
</comment>
<name>A0A9D4UHX7_ADICA</name>
<organism evidence="4 5">
    <name type="scientific">Adiantum capillus-veneris</name>
    <name type="common">Maidenhair fern</name>
    <dbReference type="NCBI Taxonomy" id="13818"/>
    <lineage>
        <taxon>Eukaryota</taxon>
        <taxon>Viridiplantae</taxon>
        <taxon>Streptophyta</taxon>
        <taxon>Embryophyta</taxon>
        <taxon>Tracheophyta</taxon>
        <taxon>Polypodiopsida</taxon>
        <taxon>Polypodiidae</taxon>
        <taxon>Polypodiales</taxon>
        <taxon>Pteridineae</taxon>
        <taxon>Pteridaceae</taxon>
        <taxon>Vittarioideae</taxon>
        <taxon>Adiantum</taxon>
    </lineage>
</organism>
<evidence type="ECO:0000313" key="5">
    <source>
        <dbReference type="Proteomes" id="UP000886520"/>
    </source>
</evidence>
<dbReference type="PANTHER" id="PTHR10809">
    <property type="entry name" value="VESICLE-ASSOCIATED MEMBRANE PROTEIN-ASSOCIATED PROTEIN"/>
    <property type="match status" value="1"/>
</dbReference>
<comment type="similarity">
    <text evidence="1">Belongs to the VAMP-associated protein (VAP) (TC 9.B.17) family.</text>
</comment>
<feature type="compositionally biased region" description="Basic and acidic residues" evidence="2">
    <location>
        <begin position="48"/>
        <end position="60"/>
    </location>
</feature>
<reference evidence="4" key="1">
    <citation type="submission" date="2021-01" db="EMBL/GenBank/DDBJ databases">
        <title>Adiantum capillus-veneris genome.</title>
        <authorList>
            <person name="Fang Y."/>
            <person name="Liao Q."/>
        </authorList>
    </citation>
    <scope>NUCLEOTIDE SEQUENCE</scope>
    <source>
        <strain evidence="4">H3</strain>
        <tissue evidence="4">Leaf</tissue>
    </source>
</reference>
<feature type="region of interest" description="Disordered" evidence="2">
    <location>
        <begin position="232"/>
        <end position="269"/>
    </location>
</feature>
<dbReference type="GO" id="GO:0061817">
    <property type="term" value="P:endoplasmic reticulum-plasma membrane tethering"/>
    <property type="evidence" value="ECO:0007669"/>
    <property type="project" value="TreeGrafter"/>
</dbReference>
<proteinExistence type="inferred from homology"/>
<dbReference type="InterPro" id="IPR000535">
    <property type="entry name" value="MSP_dom"/>
</dbReference>
<feature type="domain" description="MSP" evidence="3">
    <location>
        <begin position="90"/>
        <end position="208"/>
    </location>
</feature>
<dbReference type="PROSITE" id="PS50202">
    <property type="entry name" value="MSP"/>
    <property type="match status" value="1"/>
</dbReference>
<dbReference type="InterPro" id="IPR008962">
    <property type="entry name" value="PapD-like_sf"/>
</dbReference>
<sequence length="269" mass="31038">MEACRGLLLRNLLGTEKWRLSLCDRCAKQKMGNRRKCSWMSWRRKRKTSDNHDISAEYREPLQQQGSSSEASKVPSCWFYCKSVLFARRRLQITPNKRLHFFYEPNKQVSSVLKVKNTSLSFVALKLQTNSPKSCFMRPSIGILTPGETVLLNIVKFIEPSEHKRTKIKEKFKVVSLKVKKGVQYSPELFEEQTESVAVEGNLEVVYLDPNGQSRDIEKLKKRLAEAEAFEQAHKKSAEEQVPKTMAAGGVLDEWKKRQEKKAEAEQIE</sequence>
<dbReference type="InterPro" id="IPR013783">
    <property type="entry name" value="Ig-like_fold"/>
</dbReference>
<gene>
    <name evidence="4" type="ORF">GOP47_0016571</name>
</gene>
<dbReference type="OrthoDB" id="75724at2759"/>
<evidence type="ECO:0000256" key="2">
    <source>
        <dbReference type="SAM" id="MobiDB-lite"/>
    </source>
</evidence>
<dbReference type="GO" id="GO:0005886">
    <property type="term" value="C:plasma membrane"/>
    <property type="evidence" value="ECO:0007669"/>
    <property type="project" value="TreeGrafter"/>
</dbReference>
<feature type="compositionally biased region" description="Basic and acidic residues" evidence="2">
    <location>
        <begin position="253"/>
        <end position="269"/>
    </location>
</feature>
<evidence type="ECO:0000259" key="3">
    <source>
        <dbReference type="PROSITE" id="PS50202"/>
    </source>
</evidence>
<keyword evidence="5" id="KW-1185">Reference proteome</keyword>